<protein>
    <submittedName>
        <fullName evidence="3">dTDP-glucose 4,6-dehydratase</fullName>
    </submittedName>
</protein>
<dbReference type="Gene3D" id="3.40.50.720">
    <property type="entry name" value="NAD(P)-binding Rossmann-like Domain"/>
    <property type="match status" value="1"/>
</dbReference>
<dbReference type="InterPro" id="IPR001509">
    <property type="entry name" value="Epimerase_deHydtase"/>
</dbReference>
<dbReference type="SUPFAM" id="SSF51735">
    <property type="entry name" value="NAD(P)-binding Rossmann-fold domains"/>
    <property type="match status" value="1"/>
</dbReference>
<dbReference type="EMBL" id="LBRB01000022">
    <property type="protein sequence ID" value="KKP88088.1"/>
    <property type="molecule type" value="Genomic_DNA"/>
</dbReference>
<gene>
    <name evidence="3" type="ORF">UR93_C0022G0003</name>
</gene>
<dbReference type="Pfam" id="PF01370">
    <property type="entry name" value="Epimerase"/>
    <property type="match status" value="1"/>
</dbReference>
<dbReference type="AlphaFoldDB" id="A0A0G0D457"/>
<name>A0A0G0D457_9BACT</name>
<sequence length="336" mass="38849">MLKILVTGGFGFLGSHVVRTLLHEIDCQISILDGFNYAGNLNNLDKEIVRRVKRIYPVDICSWQDLFAIQETFDVVVHTAAESHVTRSQQSSNIFYQVNLEGTKQIATFARNRAGRLINFSTDEVYGDNLTGEAFDEDRFGEQKPTSPYAESKYLADLYLQQLMKMTKFPITIVRPTNCFGEYQHPEKMLPRSIIKIISGEKAQLWGDGSQIRDWLYAGNLANAIYLIINRQITGIYNIAPEIQPEISNKKLLETVCEILKVDFKQSVEFVKDPRAEAGHHDQRYRIDASKFKKIAQWVPFWNANGFHGRLEETIKFYQNNHWWWQPLTQEAESIY</sequence>
<reference evidence="3 4" key="1">
    <citation type="journal article" date="2015" name="Nature">
        <title>rRNA introns, odd ribosomes, and small enigmatic genomes across a large radiation of phyla.</title>
        <authorList>
            <person name="Brown C.T."/>
            <person name="Hug L.A."/>
            <person name="Thomas B.C."/>
            <person name="Sharon I."/>
            <person name="Castelle C.J."/>
            <person name="Singh A."/>
            <person name="Wilkins M.J."/>
            <person name="Williams K.H."/>
            <person name="Banfield J.F."/>
        </authorList>
    </citation>
    <scope>NUCLEOTIDE SEQUENCE [LARGE SCALE GENOMIC DNA]</scope>
</reference>
<dbReference type="InterPro" id="IPR036291">
    <property type="entry name" value="NAD(P)-bd_dom_sf"/>
</dbReference>
<evidence type="ECO:0000256" key="1">
    <source>
        <dbReference type="ARBA" id="ARBA00007637"/>
    </source>
</evidence>
<dbReference type="Gene3D" id="3.90.25.10">
    <property type="entry name" value="UDP-galactose 4-epimerase, domain 1"/>
    <property type="match status" value="1"/>
</dbReference>
<evidence type="ECO:0000313" key="3">
    <source>
        <dbReference type="EMBL" id="KKP88088.1"/>
    </source>
</evidence>
<dbReference type="STRING" id="1618333.UR93_C0022G0003"/>
<feature type="domain" description="NAD-dependent epimerase/dehydratase" evidence="2">
    <location>
        <begin position="4"/>
        <end position="240"/>
    </location>
</feature>
<organism evidence="3 4">
    <name type="scientific">Berkelbacteria bacterium GW2011_GWA2_35_9</name>
    <dbReference type="NCBI Taxonomy" id="1618333"/>
    <lineage>
        <taxon>Bacteria</taxon>
        <taxon>Candidatus Berkelbacteria</taxon>
    </lineage>
</organism>
<proteinExistence type="inferred from homology"/>
<evidence type="ECO:0000259" key="2">
    <source>
        <dbReference type="Pfam" id="PF01370"/>
    </source>
</evidence>
<dbReference type="Proteomes" id="UP000034316">
    <property type="component" value="Unassembled WGS sequence"/>
</dbReference>
<evidence type="ECO:0000313" key="4">
    <source>
        <dbReference type="Proteomes" id="UP000034316"/>
    </source>
</evidence>
<accession>A0A0G0D457</accession>
<dbReference type="PATRIC" id="fig|1618333.3.peg.542"/>
<comment type="similarity">
    <text evidence="1">Belongs to the NAD(P)-dependent epimerase/dehydratase family.</text>
</comment>
<comment type="caution">
    <text evidence="3">The sequence shown here is derived from an EMBL/GenBank/DDBJ whole genome shotgun (WGS) entry which is preliminary data.</text>
</comment>
<dbReference type="PANTHER" id="PTHR43000">
    <property type="entry name" value="DTDP-D-GLUCOSE 4,6-DEHYDRATASE-RELATED"/>
    <property type="match status" value="1"/>
</dbReference>